<dbReference type="GO" id="GO:0046654">
    <property type="term" value="P:tetrahydrofolate biosynthetic process"/>
    <property type="evidence" value="ECO:0007669"/>
    <property type="project" value="InterPro"/>
</dbReference>
<protein>
    <recommendedName>
        <fullName evidence="2">GTP cyclohydrolase I</fullName>
        <ecNumber evidence="2">3.5.4.16</ecNumber>
    </recommendedName>
</protein>
<proteinExistence type="predicted"/>
<evidence type="ECO:0000256" key="1">
    <source>
        <dbReference type="ARBA" id="ARBA00005080"/>
    </source>
</evidence>
<dbReference type="GO" id="GO:0008270">
    <property type="term" value="F:zinc ion binding"/>
    <property type="evidence" value="ECO:0007669"/>
    <property type="project" value="TreeGrafter"/>
</dbReference>
<evidence type="ECO:0000256" key="2">
    <source>
        <dbReference type="ARBA" id="ARBA00012715"/>
    </source>
</evidence>
<dbReference type="Proteomes" id="UP000014722">
    <property type="component" value="Segment"/>
</dbReference>
<dbReference type="SUPFAM" id="SSF55620">
    <property type="entry name" value="Tetrahydrobiopterin biosynthesis enzymes-like"/>
    <property type="match status" value="1"/>
</dbReference>
<dbReference type="InterPro" id="IPR001474">
    <property type="entry name" value="GTP_CycHdrlase_I"/>
</dbReference>
<reference evidence="5 6" key="1">
    <citation type="journal article" date="2013" name="Proc. Natl. Acad. Sci. U.S.A.">
        <title>Twelve previously unknown phage genera are ubiquitous in global oceans.</title>
        <authorList>
            <person name="Holmfeldt K."/>
            <person name="Solonenko N."/>
            <person name="Shah M."/>
            <person name="Corrier K."/>
            <person name="Riemann L."/>
            <person name="Verberkmoes N.C."/>
            <person name="Sullivan M.B."/>
        </authorList>
    </citation>
    <scope>NUCLEOTIDE SEQUENCE [LARGE SCALE GENOMIC DNA]</scope>
    <source>
        <strain evidence="5">Phi13:1</strain>
    </source>
</reference>
<dbReference type="GO" id="GO:0005525">
    <property type="term" value="F:GTP binding"/>
    <property type="evidence" value="ECO:0007669"/>
    <property type="project" value="TreeGrafter"/>
</dbReference>
<dbReference type="PANTHER" id="PTHR11109:SF7">
    <property type="entry name" value="GTP CYCLOHYDROLASE 1"/>
    <property type="match status" value="1"/>
</dbReference>
<evidence type="ECO:0000259" key="4">
    <source>
        <dbReference type="Pfam" id="PF01227"/>
    </source>
</evidence>
<evidence type="ECO:0000256" key="3">
    <source>
        <dbReference type="ARBA" id="ARBA00022801"/>
    </source>
</evidence>
<dbReference type="Gene3D" id="1.10.286.10">
    <property type="match status" value="1"/>
</dbReference>
<dbReference type="GO" id="GO:0003934">
    <property type="term" value="F:GTP cyclohydrolase I activity"/>
    <property type="evidence" value="ECO:0007669"/>
    <property type="project" value="UniProtKB-EC"/>
</dbReference>
<feature type="domain" description="GTP cyclohydrolase I" evidence="4">
    <location>
        <begin position="53"/>
        <end position="229"/>
    </location>
</feature>
<dbReference type="InterPro" id="IPR020602">
    <property type="entry name" value="GTP_CycHdrlase_I_dom"/>
</dbReference>
<dbReference type="InterPro" id="IPR043134">
    <property type="entry name" value="GTP-CH-I_N"/>
</dbReference>
<dbReference type="Pfam" id="PF01227">
    <property type="entry name" value="GTP_cyclohydroI"/>
    <property type="match status" value="1"/>
</dbReference>
<dbReference type="Gene3D" id="3.30.1130.10">
    <property type="match status" value="1"/>
</dbReference>
<gene>
    <name evidence="5" type="ORF">Phi13:1_gp032</name>
</gene>
<dbReference type="EC" id="3.5.4.16" evidence="2"/>
<dbReference type="UniPathway" id="UPA00848">
    <property type="reaction ID" value="UER00151"/>
</dbReference>
<reference evidence="6" key="2">
    <citation type="submission" date="2013-03" db="EMBL/GenBank/DDBJ databases">
        <title>The Cellulophaga phages: a novel, diverse, and globally ubiquitous model system.</title>
        <authorList>
            <person name="Holmfeldt K."/>
            <person name="Solonenko N."/>
            <person name="Shah M."/>
            <person name="Corrier K."/>
            <person name="Riemann L."/>
            <person name="VerBerkmoes N.C."/>
            <person name="Sullivan M.B."/>
        </authorList>
    </citation>
    <scope>NUCLEOTIDE SEQUENCE [LARGE SCALE GENOMIC DNA]</scope>
</reference>
<dbReference type="InterPro" id="IPR043133">
    <property type="entry name" value="GTP-CH-I_C/QueF"/>
</dbReference>
<dbReference type="GO" id="GO:0006729">
    <property type="term" value="P:tetrahydrobiopterin biosynthetic process"/>
    <property type="evidence" value="ECO:0007669"/>
    <property type="project" value="TreeGrafter"/>
</dbReference>
<evidence type="ECO:0000313" key="6">
    <source>
        <dbReference type="Proteomes" id="UP000014722"/>
    </source>
</evidence>
<accession>S0A4A7</accession>
<dbReference type="PANTHER" id="PTHR11109">
    <property type="entry name" value="GTP CYCLOHYDROLASE I"/>
    <property type="match status" value="1"/>
</dbReference>
<name>S0A4A7_9CAUD</name>
<organism evidence="5 6">
    <name type="scientific">Cellulophaga phage phi13:1</name>
    <dbReference type="NCBI Taxonomy" id="1327992"/>
    <lineage>
        <taxon>Viruses</taxon>
        <taxon>Duplodnaviria</taxon>
        <taxon>Heunggongvirae</taxon>
        <taxon>Uroviricota</taxon>
        <taxon>Caudoviricetes</taxon>
        <taxon>Cbastvirus</taxon>
        <taxon>Cbastvirus ST</taxon>
    </lineage>
</organism>
<sequence>MSKKFVQGLEIVKAGMANGISTQLSKRQKQDGPKAILSDKDKAEIIENAAIHFGKFLTALGCDWENDPNSSDTPRRVAKAYVNDLWVGRYNPMSEITGFPSDGYDGIVQESNIPLMSMCSHHHQTIEGHVSIAYIASEKGKVVGLSKLNRLVELLGRRGAIQEQLTVAIHNAVDKICEGNEGVAVHISASHNCVKCRGVKHQGAAMQTAKITGLFKTDLAARNEFYSNIQISKK</sequence>
<keyword evidence="3 5" id="KW-0378">Hydrolase</keyword>
<dbReference type="EMBL" id="KC821625">
    <property type="protein sequence ID" value="AGO49043.1"/>
    <property type="molecule type" value="Genomic_DNA"/>
</dbReference>
<comment type="pathway">
    <text evidence="1">Cofactor biosynthesis; 7,8-dihydroneopterin triphosphate biosynthesis; 7,8-dihydroneopterin triphosphate from GTP: step 1/1.</text>
</comment>
<evidence type="ECO:0000313" key="5">
    <source>
        <dbReference type="EMBL" id="AGO49043.1"/>
    </source>
</evidence>